<sequence>MWGTLYVYYSSANGGTNCLVNKAVRYYGTPQTIRAFISGAGKSDNDSKPDYKYYAGPVSITGTNGHCITIEGEIVNPARTEMHSLERNNLYCG</sequence>
<name>A0A101N3G2_9ACTN</name>
<keyword evidence="2" id="KW-1185">Reference proteome</keyword>
<evidence type="ECO:0000313" key="2">
    <source>
        <dbReference type="Proteomes" id="UP000054241"/>
    </source>
</evidence>
<protein>
    <submittedName>
        <fullName evidence="1">Uncharacterized protein</fullName>
    </submittedName>
</protein>
<dbReference type="Proteomes" id="UP000054241">
    <property type="component" value="Unassembled WGS sequence"/>
</dbReference>
<comment type="caution">
    <text evidence="1">The sequence shown here is derived from an EMBL/GenBank/DDBJ whole genome shotgun (WGS) entry which is preliminary data.</text>
</comment>
<dbReference type="AlphaFoldDB" id="A0A101N3G2"/>
<gene>
    <name evidence="1" type="ORF">AQI88_41520</name>
</gene>
<proteinExistence type="predicted"/>
<evidence type="ECO:0000313" key="1">
    <source>
        <dbReference type="EMBL" id="KUM85841.1"/>
    </source>
</evidence>
<accession>A0A101N3G2</accession>
<reference evidence="1 2" key="1">
    <citation type="submission" date="2015-10" db="EMBL/GenBank/DDBJ databases">
        <title>Draft genome sequence of Streptomyces cellostaticus DSM 40189, type strain for the species Streptomyces cellostaticus.</title>
        <authorList>
            <person name="Ruckert C."/>
            <person name="Winkler A."/>
            <person name="Kalinowski J."/>
            <person name="Kampfer P."/>
            <person name="Glaeser S."/>
        </authorList>
    </citation>
    <scope>NUCLEOTIDE SEQUENCE [LARGE SCALE GENOMIC DNA]</scope>
    <source>
        <strain evidence="1 2">DSM 40189</strain>
    </source>
</reference>
<dbReference type="EMBL" id="LMWL01000115">
    <property type="protein sequence ID" value="KUM85841.1"/>
    <property type="molecule type" value="Genomic_DNA"/>
</dbReference>
<organism evidence="1 2">
    <name type="scientific">Streptomyces cellostaticus</name>
    <dbReference type="NCBI Taxonomy" id="67285"/>
    <lineage>
        <taxon>Bacteria</taxon>
        <taxon>Bacillati</taxon>
        <taxon>Actinomycetota</taxon>
        <taxon>Actinomycetes</taxon>
        <taxon>Kitasatosporales</taxon>
        <taxon>Streptomycetaceae</taxon>
        <taxon>Streptomyces</taxon>
    </lineage>
</organism>